<feature type="transmembrane region" description="Helical" evidence="1">
    <location>
        <begin position="55"/>
        <end position="78"/>
    </location>
</feature>
<keyword evidence="1" id="KW-0472">Membrane</keyword>
<dbReference type="EMBL" id="WTYP01000002">
    <property type="protein sequence ID" value="MXP47699.1"/>
    <property type="molecule type" value="Genomic_DNA"/>
</dbReference>
<organism evidence="2 3">
    <name type="scientific">Pontixanthobacter luteolus</name>
    <dbReference type="NCBI Taxonomy" id="295089"/>
    <lineage>
        <taxon>Bacteria</taxon>
        <taxon>Pseudomonadati</taxon>
        <taxon>Pseudomonadota</taxon>
        <taxon>Alphaproteobacteria</taxon>
        <taxon>Sphingomonadales</taxon>
        <taxon>Erythrobacteraceae</taxon>
        <taxon>Pontixanthobacter</taxon>
    </lineage>
</organism>
<evidence type="ECO:0000313" key="3">
    <source>
        <dbReference type="Proteomes" id="UP000471435"/>
    </source>
</evidence>
<dbReference type="Proteomes" id="UP000471435">
    <property type="component" value="Unassembled WGS sequence"/>
</dbReference>
<accession>A0A6I4V0A6</accession>
<evidence type="ECO:0000256" key="1">
    <source>
        <dbReference type="SAM" id="Phobius"/>
    </source>
</evidence>
<dbReference type="AlphaFoldDB" id="A0A6I4V0A6"/>
<sequence length="86" mass="8658">MGLVILLAVGGILGWLSSIVVAVHERREKALYITASVFGALAAGIYAASSSPLSAVSGASVIAATLGAVLCITLAHLVRRNLNTGL</sequence>
<gene>
    <name evidence="2" type="ORF">GRI43_09930</name>
</gene>
<protein>
    <submittedName>
        <fullName evidence="2">GlsB/YeaQ/YmgE family stress response membrane protein</fullName>
    </submittedName>
</protein>
<proteinExistence type="predicted"/>
<evidence type="ECO:0000313" key="2">
    <source>
        <dbReference type="EMBL" id="MXP47699.1"/>
    </source>
</evidence>
<name>A0A6I4V0A6_9SPHN</name>
<keyword evidence="1" id="KW-1133">Transmembrane helix</keyword>
<reference evidence="2 3" key="1">
    <citation type="submission" date="2019-12" db="EMBL/GenBank/DDBJ databases">
        <title>Genomic-based taxomic classification of the family Erythrobacteraceae.</title>
        <authorList>
            <person name="Xu L."/>
        </authorList>
    </citation>
    <scope>NUCLEOTIDE SEQUENCE [LARGE SCALE GENOMIC DNA]</scope>
    <source>
        <strain evidence="2 3">SW-109</strain>
    </source>
</reference>
<keyword evidence="3" id="KW-1185">Reference proteome</keyword>
<comment type="caution">
    <text evidence="2">The sequence shown here is derived from an EMBL/GenBank/DDBJ whole genome shotgun (WGS) entry which is preliminary data.</text>
</comment>
<feature type="transmembrane region" description="Helical" evidence="1">
    <location>
        <begin position="6"/>
        <end position="23"/>
    </location>
</feature>
<feature type="transmembrane region" description="Helical" evidence="1">
    <location>
        <begin position="30"/>
        <end position="49"/>
    </location>
</feature>
<dbReference type="RefSeq" id="WP_160730959.1">
    <property type="nucleotide sequence ID" value="NZ_CANLWR010000002.1"/>
</dbReference>
<keyword evidence="1" id="KW-0812">Transmembrane</keyword>